<evidence type="ECO:0000256" key="1">
    <source>
        <dbReference type="SAM" id="Phobius"/>
    </source>
</evidence>
<organism evidence="2 3">
    <name type="scientific">Paenibacillus solani</name>
    <dbReference type="NCBI Taxonomy" id="1705565"/>
    <lineage>
        <taxon>Bacteria</taxon>
        <taxon>Bacillati</taxon>
        <taxon>Bacillota</taxon>
        <taxon>Bacilli</taxon>
        <taxon>Bacillales</taxon>
        <taxon>Paenibacillaceae</taxon>
        <taxon>Paenibacillus</taxon>
    </lineage>
</organism>
<evidence type="ECO:0000313" key="2">
    <source>
        <dbReference type="EMBL" id="KOR88051.1"/>
    </source>
</evidence>
<dbReference type="EMBL" id="LIUT01000001">
    <property type="protein sequence ID" value="KOR88051.1"/>
    <property type="molecule type" value="Genomic_DNA"/>
</dbReference>
<dbReference type="AlphaFoldDB" id="A0A0M1P0R2"/>
<keyword evidence="1" id="KW-0472">Membrane</keyword>
<evidence type="ECO:0000313" key="3">
    <source>
        <dbReference type="Proteomes" id="UP000036932"/>
    </source>
</evidence>
<sequence>MDQASGSLYGYFGMAFAFGILILGVIIALVVTPPFLERMSFLEFAYVSNLAMIQLNCFTFHLFGGVFEHATKPFC</sequence>
<feature type="transmembrane region" description="Helical" evidence="1">
    <location>
        <begin position="12"/>
        <end position="32"/>
    </location>
</feature>
<keyword evidence="1" id="KW-1133">Transmembrane helix</keyword>
<protein>
    <submittedName>
        <fullName evidence="2">Uncharacterized protein</fullName>
    </submittedName>
</protein>
<reference evidence="3" key="1">
    <citation type="submission" date="2015-08" db="EMBL/GenBank/DDBJ databases">
        <title>Genome sequencing project for genomic taxonomy and phylogenomics of Bacillus-like bacteria.</title>
        <authorList>
            <person name="Liu B."/>
            <person name="Wang J."/>
            <person name="Zhu Y."/>
            <person name="Liu G."/>
            <person name="Chen Q."/>
            <person name="Chen Z."/>
            <person name="Lan J."/>
            <person name="Che J."/>
            <person name="Ge C."/>
            <person name="Shi H."/>
            <person name="Pan Z."/>
            <person name="Liu X."/>
        </authorList>
    </citation>
    <scope>NUCLEOTIDE SEQUENCE [LARGE SCALE GENOMIC DNA]</scope>
    <source>
        <strain evidence="3">FJAT-22460</strain>
    </source>
</reference>
<accession>A0A0M1P0R2</accession>
<keyword evidence="3" id="KW-1185">Reference proteome</keyword>
<name>A0A0M1P0R2_9BACL</name>
<dbReference type="PATRIC" id="fig|1705565.3.peg.2281"/>
<gene>
    <name evidence="2" type="ORF">AM231_02105</name>
</gene>
<comment type="caution">
    <text evidence="2">The sequence shown here is derived from an EMBL/GenBank/DDBJ whole genome shotgun (WGS) entry which is preliminary data.</text>
</comment>
<keyword evidence="1" id="KW-0812">Transmembrane</keyword>
<feature type="transmembrane region" description="Helical" evidence="1">
    <location>
        <begin position="44"/>
        <end position="63"/>
    </location>
</feature>
<dbReference type="Proteomes" id="UP000036932">
    <property type="component" value="Unassembled WGS sequence"/>
</dbReference>
<proteinExistence type="predicted"/>
<dbReference type="RefSeq" id="WP_054401112.1">
    <property type="nucleotide sequence ID" value="NZ_LIUT01000001.1"/>
</dbReference>